<dbReference type="Pfam" id="PF05345">
    <property type="entry name" value="He_PIG"/>
    <property type="match status" value="3"/>
</dbReference>
<evidence type="ECO:0000313" key="9">
    <source>
        <dbReference type="EMBL" id="GAO48491.1"/>
    </source>
</evidence>
<reference evidence="9 10" key="2">
    <citation type="journal article" date="2014" name="J. Gen. Appl. Microbiol.">
        <title>The early diverging ascomycetous budding yeast Saitoella complicata has three histone deacetylases belonging to the Clr6, Hos2, and Rpd3 lineages.</title>
        <authorList>
            <person name="Nishida H."/>
            <person name="Matsumoto T."/>
            <person name="Kondo S."/>
            <person name="Hamamoto M."/>
            <person name="Yoshikawa H."/>
        </authorList>
    </citation>
    <scope>NUCLEOTIDE SEQUENCE [LARGE SCALE GENOMIC DNA]</scope>
    <source>
        <strain evidence="9 10">NRRL Y-17804</strain>
    </source>
</reference>
<evidence type="ECO:0000256" key="4">
    <source>
        <dbReference type="ARBA" id="ARBA00023136"/>
    </source>
</evidence>
<feature type="compositionally biased region" description="Polar residues" evidence="5">
    <location>
        <begin position="483"/>
        <end position="496"/>
    </location>
</feature>
<dbReference type="PANTHER" id="PTHR15549:SF30">
    <property type="entry name" value="MID2 DOMAIN-CONTAINING PROTEIN"/>
    <property type="match status" value="1"/>
</dbReference>
<reference evidence="9 10" key="1">
    <citation type="journal article" date="2011" name="J. Gen. Appl. Microbiol.">
        <title>Draft genome sequencing of the enigmatic yeast Saitoella complicata.</title>
        <authorList>
            <person name="Nishida H."/>
            <person name="Hamamoto M."/>
            <person name="Sugiyama J."/>
        </authorList>
    </citation>
    <scope>NUCLEOTIDE SEQUENCE [LARGE SCALE GENOMIC DNA]</scope>
    <source>
        <strain evidence="9 10">NRRL Y-17804</strain>
    </source>
</reference>
<evidence type="ECO:0000313" key="10">
    <source>
        <dbReference type="Proteomes" id="UP000033140"/>
    </source>
</evidence>
<dbReference type="SMART" id="SM00736">
    <property type="entry name" value="CADG"/>
    <property type="match status" value="3"/>
</dbReference>
<protein>
    <recommendedName>
        <fullName evidence="8">Dystroglycan-type cadherin-like domain-containing protein</fullName>
    </recommendedName>
</protein>
<feature type="region of interest" description="Disordered" evidence="5">
    <location>
        <begin position="483"/>
        <end position="506"/>
    </location>
</feature>
<keyword evidence="4 6" id="KW-0472">Membrane</keyword>
<feature type="region of interest" description="Disordered" evidence="5">
    <location>
        <begin position="894"/>
        <end position="966"/>
    </location>
</feature>
<feature type="compositionally biased region" description="Low complexity" evidence="5">
    <location>
        <begin position="567"/>
        <end position="582"/>
    </location>
</feature>
<reference evidence="9 10" key="3">
    <citation type="journal article" date="2015" name="Genome Announc.">
        <title>Draft Genome Sequence of the Archiascomycetous Yeast Saitoella complicata.</title>
        <authorList>
            <person name="Yamauchi K."/>
            <person name="Kondo S."/>
            <person name="Hamamoto M."/>
            <person name="Takahashi Y."/>
            <person name="Ogura Y."/>
            <person name="Hayashi T."/>
            <person name="Nishida H."/>
        </authorList>
    </citation>
    <scope>NUCLEOTIDE SEQUENCE [LARGE SCALE GENOMIC DNA]</scope>
    <source>
        <strain evidence="9 10">NRRL Y-17804</strain>
    </source>
</reference>
<organism evidence="9 10">
    <name type="scientific">Saitoella complicata (strain BCRC 22490 / CBS 7301 / JCM 7358 / NBRC 10748 / NRRL Y-17804)</name>
    <dbReference type="NCBI Taxonomy" id="698492"/>
    <lineage>
        <taxon>Eukaryota</taxon>
        <taxon>Fungi</taxon>
        <taxon>Dikarya</taxon>
        <taxon>Ascomycota</taxon>
        <taxon>Taphrinomycotina</taxon>
        <taxon>Taphrinomycotina incertae sedis</taxon>
        <taxon>Saitoella</taxon>
    </lineage>
</organism>
<dbReference type="InterPro" id="IPR015919">
    <property type="entry name" value="Cadherin-like_sf"/>
</dbReference>
<dbReference type="InterPro" id="IPR013783">
    <property type="entry name" value="Ig-like_fold"/>
</dbReference>
<dbReference type="SUPFAM" id="SSF49313">
    <property type="entry name" value="Cadherin-like"/>
    <property type="match status" value="4"/>
</dbReference>
<proteinExistence type="predicted"/>
<dbReference type="OrthoDB" id="41532at2759"/>
<dbReference type="RefSeq" id="XP_019023998.1">
    <property type="nucleotide sequence ID" value="XM_019166071.1"/>
</dbReference>
<evidence type="ECO:0000256" key="2">
    <source>
        <dbReference type="ARBA" id="ARBA00022692"/>
    </source>
</evidence>
<dbReference type="GO" id="GO:0005509">
    <property type="term" value="F:calcium ion binding"/>
    <property type="evidence" value="ECO:0007669"/>
    <property type="project" value="InterPro"/>
</dbReference>
<feature type="region of interest" description="Disordered" evidence="5">
    <location>
        <begin position="541"/>
        <end position="584"/>
    </location>
</feature>
<gene>
    <name evidence="9" type="ORF">G7K_2664-t1</name>
</gene>
<dbReference type="Gene3D" id="2.60.40.10">
    <property type="entry name" value="Immunoglobulins"/>
    <property type="match status" value="4"/>
</dbReference>
<keyword evidence="3 6" id="KW-1133">Transmembrane helix</keyword>
<dbReference type="PANTHER" id="PTHR15549">
    <property type="entry name" value="PAIRED IMMUNOGLOBULIN-LIKE TYPE 2 RECEPTOR"/>
    <property type="match status" value="1"/>
</dbReference>
<comment type="subcellular location">
    <subcellularLocation>
        <location evidence="1">Membrane</location>
        <topology evidence="1">Single-pass membrane protein</topology>
    </subcellularLocation>
</comment>
<accession>A0A0E9NFN0</accession>
<evidence type="ECO:0000256" key="1">
    <source>
        <dbReference type="ARBA" id="ARBA00004167"/>
    </source>
</evidence>
<dbReference type="Proteomes" id="UP000033140">
    <property type="component" value="Unassembled WGS sequence"/>
</dbReference>
<name>A0A0E9NFN0_SAICN</name>
<comment type="caution">
    <text evidence="9">The sequence shown here is derived from an EMBL/GenBank/DDBJ whole genome shotgun (WGS) entry which is preliminary data.</text>
</comment>
<evidence type="ECO:0000256" key="6">
    <source>
        <dbReference type="SAM" id="Phobius"/>
    </source>
</evidence>
<dbReference type="EMBL" id="BACD03000015">
    <property type="protein sequence ID" value="GAO48491.1"/>
    <property type="molecule type" value="Genomic_DNA"/>
</dbReference>
<dbReference type="GO" id="GO:0071944">
    <property type="term" value="C:cell periphery"/>
    <property type="evidence" value="ECO:0007669"/>
    <property type="project" value="UniProtKB-ARBA"/>
</dbReference>
<dbReference type="OMA" id="NTHHELA"/>
<feature type="domain" description="Dystroglycan-type cadherin-like" evidence="8">
    <location>
        <begin position="19"/>
        <end position="114"/>
    </location>
</feature>
<feature type="region of interest" description="Disordered" evidence="5">
    <location>
        <begin position="802"/>
        <end position="828"/>
    </location>
</feature>
<keyword evidence="7" id="KW-0732">Signal</keyword>
<feature type="compositionally biased region" description="Basic and acidic residues" evidence="5">
    <location>
        <begin position="911"/>
        <end position="934"/>
    </location>
</feature>
<feature type="signal peptide" evidence="7">
    <location>
        <begin position="1"/>
        <end position="16"/>
    </location>
</feature>
<dbReference type="InterPro" id="IPR006644">
    <property type="entry name" value="Cadg"/>
</dbReference>
<evidence type="ECO:0000256" key="7">
    <source>
        <dbReference type="SAM" id="SignalP"/>
    </source>
</evidence>
<dbReference type="STRING" id="698492.A0A0E9NFN0"/>
<dbReference type="InterPro" id="IPR051694">
    <property type="entry name" value="Immunoregulatory_rcpt-like"/>
</dbReference>
<evidence type="ECO:0000259" key="8">
    <source>
        <dbReference type="SMART" id="SM00736"/>
    </source>
</evidence>
<evidence type="ECO:0000256" key="5">
    <source>
        <dbReference type="SAM" id="MobiDB-lite"/>
    </source>
</evidence>
<keyword evidence="10" id="KW-1185">Reference proteome</keyword>
<feature type="domain" description="Dystroglycan-type cadherin-like" evidence="8">
    <location>
        <begin position="325"/>
        <end position="425"/>
    </location>
</feature>
<sequence>MFAYIFVALFALAASAAPSLDYPVNSQVPPVGRIDQPFSFTFSAQTFSSADGANYTLEDAPSWLGLDSSTRTFSGTPSASDVADYTFNLTASTSEGSATNTIVFIVSNNTGPVLYAPLSHQLNGAGSVNGEGGIVLVPNTGFSFQFANNTFTSDDSILTYYATSSDGTPLPSWLSFDSSSLTFYGTAPVVNSGISPPQYFGINLIASDYIGFTGGLAQFEIVVGPHQLELTQTTYEQNVSVGKAFNLTIPFSTIELDGIEISQSNISTITANTTGIDWIEFDDATITLSGTALQNSTSELVQIQVTDVFADVVQIAVNISVKDALFKTTIPAMNATIGEPFNFTINSTYLSSAEVTLTADISTLSASSKRKRSDVWLSFDGSTNTLSGTPSNDASNLSIELTATEGDLSSTQTFEVHAVSASTTTTTTTSAEPSASATVAATSSGHSNKKLAIGLGVALPLAFIIGALLLWLCCFKRRRTQSEKTVSPRASKSNISKPMGSDDAAPWPIAEEKMWDEPRRLSALGMFKSTSGLSGIVAEVSSESRHDGEREGSIAGVSDSSAGDEVSPLPILLSSPKSSSPITKPPPTALTINTAIANGVGHGSPVVPSAERMSGPPGFGQARKSWMPGTPAGRNWGALADYRSSAGSVMTVATDEIFRPQSPTLKLVQGSSDSHISALAPPITNITAAPTVMRQITPSVLITPPANEAVLPTWETQQSGLTVAQSGSDNTIGTYSESSGEFIEQYSGDDDEEEQYYGEPTRVSVSDHASEEDVERSWKELQYTNDNDSFEYDSAAYAQSPVRPVHQRGDSDPSNDSLPWPVGADEDDLSVEGDEFEVVKDGEERIWRRRGSDATGSNIQRESSVLDEAEFGVATRISALRPTSVWTANAETPLSPAFSVPASSRYSAVTDDSKRSSDAAARMTERAKLVEFTKKRPVSSRQSTFVGSPQKPEVDRLDSDGAPVFL</sequence>
<evidence type="ECO:0000256" key="3">
    <source>
        <dbReference type="ARBA" id="ARBA00022989"/>
    </source>
</evidence>
<feature type="chain" id="PRO_5002430347" description="Dystroglycan-type cadherin-like domain-containing protein" evidence="7">
    <location>
        <begin position="17"/>
        <end position="966"/>
    </location>
</feature>
<keyword evidence="2 6" id="KW-0812">Transmembrane</keyword>
<feature type="transmembrane region" description="Helical" evidence="6">
    <location>
        <begin position="451"/>
        <end position="474"/>
    </location>
</feature>
<feature type="domain" description="Dystroglycan-type cadherin-like" evidence="8">
    <location>
        <begin position="126"/>
        <end position="230"/>
    </location>
</feature>
<dbReference type="AlphaFoldDB" id="A0A0E9NFN0"/>
<dbReference type="GO" id="GO:0016020">
    <property type="term" value="C:membrane"/>
    <property type="evidence" value="ECO:0007669"/>
    <property type="project" value="UniProtKB-SubCell"/>
</dbReference>
<feature type="compositionally biased region" description="Basic and acidic residues" evidence="5">
    <location>
        <begin position="542"/>
        <end position="552"/>
    </location>
</feature>